<comment type="caution">
    <text evidence="2">The sequence shown here is derived from an EMBL/GenBank/DDBJ whole genome shotgun (WGS) entry which is preliminary data.</text>
</comment>
<accession>A0AA38P082</accession>
<feature type="transmembrane region" description="Helical" evidence="1">
    <location>
        <begin position="7"/>
        <end position="23"/>
    </location>
</feature>
<feature type="transmembrane region" description="Helical" evidence="1">
    <location>
        <begin position="29"/>
        <end position="51"/>
    </location>
</feature>
<reference evidence="2" key="1">
    <citation type="submission" date="2022-08" db="EMBL/GenBank/DDBJ databases">
        <authorList>
            <consortium name="DOE Joint Genome Institute"/>
            <person name="Min B."/>
            <person name="Riley R."/>
            <person name="Sierra-Patev S."/>
            <person name="Naranjo-Ortiz M."/>
            <person name="Looney B."/>
            <person name="Konkel Z."/>
            <person name="Slot J.C."/>
            <person name="Sakamoto Y."/>
            <person name="Steenwyk J.L."/>
            <person name="Rokas A."/>
            <person name="Carro J."/>
            <person name="Camarero S."/>
            <person name="Ferreira P."/>
            <person name="Molpeceres G."/>
            <person name="Ruiz-Duenas F.J."/>
            <person name="Serrano A."/>
            <person name="Henrissat B."/>
            <person name="Drula E."/>
            <person name="Hughes K.W."/>
            <person name="Mata J.L."/>
            <person name="Ishikawa N.K."/>
            <person name="Vargas-Isla R."/>
            <person name="Ushijima S."/>
            <person name="Smith C.A."/>
            <person name="Ahrendt S."/>
            <person name="Andreopoulos W."/>
            <person name="He G."/>
            <person name="Labutti K."/>
            <person name="Lipzen A."/>
            <person name="Ng V."/>
            <person name="Sandor L."/>
            <person name="Barry K."/>
            <person name="Martinez A.T."/>
            <person name="Xiao Y."/>
            <person name="Gibbons J.G."/>
            <person name="Terashima K."/>
            <person name="Hibbett D.S."/>
            <person name="Grigoriev I.V."/>
        </authorList>
    </citation>
    <scope>NUCLEOTIDE SEQUENCE</scope>
    <source>
        <strain evidence="2">TFB9207</strain>
    </source>
</reference>
<evidence type="ECO:0000313" key="3">
    <source>
        <dbReference type="Proteomes" id="UP001163846"/>
    </source>
</evidence>
<dbReference type="EMBL" id="MU806624">
    <property type="protein sequence ID" value="KAJ3833846.1"/>
    <property type="molecule type" value="Genomic_DNA"/>
</dbReference>
<keyword evidence="1" id="KW-0472">Membrane</keyword>
<sequence>MRTQYQLLYVFLVITSTLIVSLLDVLKRTYAASIGIYIDIAVLSWLPLSFFGAMRVLRGCMGEVPVGSLPLRRMDQIRLDQVSLGQPEDFTILLGFGHTWLMFNRLSYVILYQSSDSALNSTIPSPLLFTFCHGPGAILVSLLFTIIFFGICLQSCGISQPRWGYFLYVYLMKEESES</sequence>
<evidence type="ECO:0000256" key="1">
    <source>
        <dbReference type="SAM" id="Phobius"/>
    </source>
</evidence>
<keyword evidence="1" id="KW-0812">Transmembrane</keyword>
<proteinExistence type="predicted"/>
<feature type="transmembrane region" description="Helical" evidence="1">
    <location>
        <begin position="90"/>
        <end position="108"/>
    </location>
</feature>
<dbReference type="Proteomes" id="UP001163846">
    <property type="component" value="Unassembled WGS sequence"/>
</dbReference>
<keyword evidence="3" id="KW-1185">Reference proteome</keyword>
<gene>
    <name evidence="2" type="ORF">F5878DRAFT_665289</name>
</gene>
<feature type="transmembrane region" description="Helical" evidence="1">
    <location>
        <begin position="128"/>
        <end position="153"/>
    </location>
</feature>
<organism evidence="2 3">
    <name type="scientific">Lentinula raphanica</name>
    <dbReference type="NCBI Taxonomy" id="153919"/>
    <lineage>
        <taxon>Eukaryota</taxon>
        <taxon>Fungi</taxon>
        <taxon>Dikarya</taxon>
        <taxon>Basidiomycota</taxon>
        <taxon>Agaricomycotina</taxon>
        <taxon>Agaricomycetes</taxon>
        <taxon>Agaricomycetidae</taxon>
        <taxon>Agaricales</taxon>
        <taxon>Marasmiineae</taxon>
        <taxon>Omphalotaceae</taxon>
        <taxon>Lentinula</taxon>
    </lineage>
</organism>
<protein>
    <submittedName>
        <fullName evidence="2">Uncharacterized protein</fullName>
    </submittedName>
</protein>
<name>A0AA38P082_9AGAR</name>
<keyword evidence="1" id="KW-1133">Transmembrane helix</keyword>
<dbReference type="AlphaFoldDB" id="A0AA38P082"/>
<evidence type="ECO:0000313" key="2">
    <source>
        <dbReference type="EMBL" id="KAJ3833846.1"/>
    </source>
</evidence>